<accession>A0A212BZU2</accession>
<proteinExistence type="predicted"/>
<dbReference type="SUPFAM" id="SSF54001">
    <property type="entry name" value="Cysteine proteinases"/>
    <property type="match status" value="1"/>
</dbReference>
<sequence>MKTSRMNQVKEIRMNGSKWAPELVYSVPHDTHGPGNSGGKIVCLGLRIIKTKQEVEISQRVTLKKLPPVLMLHLKQFVYQKTVVYHHECSTTGDHYTTDIPDRSECLAVHQGPLGR</sequence>
<dbReference type="Gene3D" id="3.90.70.10">
    <property type="entry name" value="Cysteine proteinases"/>
    <property type="match status" value="1"/>
</dbReference>
<protein>
    <submittedName>
        <fullName evidence="1">Uncharacterized protein</fullName>
    </submittedName>
</protein>
<dbReference type="AlphaFoldDB" id="A0A212BZU2"/>
<gene>
    <name evidence="1" type="ORF">Celaphus_00009811</name>
</gene>
<comment type="caution">
    <text evidence="1">The sequence shown here is derived from an EMBL/GenBank/DDBJ whole genome shotgun (WGS) entry which is preliminary data.</text>
</comment>
<keyword evidence="2" id="KW-1185">Reference proteome</keyword>
<dbReference type="OrthoDB" id="429671at2759"/>
<evidence type="ECO:0000313" key="1">
    <source>
        <dbReference type="EMBL" id="OWJ99264.1"/>
    </source>
</evidence>
<dbReference type="Proteomes" id="UP000242450">
    <property type="component" value="Chromosome X"/>
</dbReference>
<feature type="non-terminal residue" evidence="1">
    <location>
        <position position="116"/>
    </location>
</feature>
<dbReference type="InterPro" id="IPR038765">
    <property type="entry name" value="Papain-like_cys_pep_sf"/>
</dbReference>
<organism evidence="1 2">
    <name type="scientific">Cervus elaphus hippelaphus</name>
    <name type="common">European red deer</name>
    <dbReference type="NCBI Taxonomy" id="46360"/>
    <lineage>
        <taxon>Eukaryota</taxon>
        <taxon>Metazoa</taxon>
        <taxon>Chordata</taxon>
        <taxon>Craniata</taxon>
        <taxon>Vertebrata</taxon>
        <taxon>Euteleostomi</taxon>
        <taxon>Mammalia</taxon>
        <taxon>Eutheria</taxon>
        <taxon>Laurasiatheria</taxon>
        <taxon>Artiodactyla</taxon>
        <taxon>Ruminantia</taxon>
        <taxon>Pecora</taxon>
        <taxon>Cervidae</taxon>
        <taxon>Cervinae</taxon>
        <taxon>Cervus</taxon>
    </lineage>
</organism>
<dbReference type="EMBL" id="MKHE01000034">
    <property type="protein sequence ID" value="OWJ99264.1"/>
    <property type="molecule type" value="Genomic_DNA"/>
</dbReference>
<evidence type="ECO:0000313" key="2">
    <source>
        <dbReference type="Proteomes" id="UP000242450"/>
    </source>
</evidence>
<name>A0A212BZU2_CEREH</name>
<reference evidence="1 2" key="1">
    <citation type="journal article" date="2018" name="Mol. Genet. Genomics">
        <title>The red deer Cervus elaphus genome CerEla1.0: sequencing, annotating, genes, and chromosomes.</title>
        <authorList>
            <person name="Bana N.A."/>
            <person name="Nyiri A."/>
            <person name="Nagy J."/>
            <person name="Frank K."/>
            <person name="Nagy T."/>
            <person name="Steger V."/>
            <person name="Schiller M."/>
            <person name="Lakatos P."/>
            <person name="Sugar L."/>
            <person name="Horn P."/>
            <person name="Barta E."/>
            <person name="Orosz L."/>
        </authorList>
    </citation>
    <scope>NUCLEOTIDE SEQUENCE [LARGE SCALE GENOMIC DNA]</scope>
    <source>
        <strain evidence="1">Hungarian</strain>
    </source>
</reference>